<comment type="caution">
    <text evidence="1">The sequence shown here is derived from an EMBL/GenBank/DDBJ whole genome shotgun (WGS) entry which is preliminary data.</text>
</comment>
<dbReference type="EMBL" id="JAHUTI010089365">
    <property type="protein sequence ID" value="MED6260904.1"/>
    <property type="molecule type" value="Genomic_DNA"/>
</dbReference>
<name>A0ABU7CH75_9TELE</name>
<evidence type="ECO:0000313" key="2">
    <source>
        <dbReference type="Proteomes" id="UP001345963"/>
    </source>
</evidence>
<organism evidence="1 2">
    <name type="scientific">Ataeniobius toweri</name>
    <dbReference type="NCBI Taxonomy" id="208326"/>
    <lineage>
        <taxon>Eukaryota</taxon>
        <taxon>Metazoa</taxon>
        <taxon>Chordata</taxon>
        <taxon>Craniata</taxon>
        <taxon>Vertebrata</taxon>
        <taxon>Euteleostomi</taxon>
        <taxon>Actinopterygii</taxon>
        <taxon>Neopterygii</taxon>
        <taxon>Teleostei</taxon>
        <taxon>Neoteleostei</taxon>
        <taxon>Acanthomorphata</taxon>
        <taxon>Ovalentaria</taxon>
        <taxon>Atherinomorphae</taxon>
        <taxon>Cyprinodontiformes</taxon>
        <taxon>Goodeidae</taxon>
        <taxon>Ataeniobius</taxon>
    </lineage>
</organism>
<proteinExistence type="predicted"/>
<reference evidence="1 2" key="1">
    <citation type="submission" date="2021-07" db="EMBL/GenBank/DDBJ databases">
        <authorList>
            <person name="Palmer J.M."/>
        </authorList>
    </citation>
    <scope>NUCLEOTIDE SEQUENCE [LARGE SCALE GENOMIC DNA]</scope>
    <source>
        <strain evidence="1 2">AT_MEX2019</strain>
        <tissue evidence="1">Muscle</tissue>
    </source>
</reference>
<keyword evidence="2" id="KW-1185">Reference proteome</keyword>
<dbReference type="Proteomes" id="UP001345963">
    <property type="component" value="Unassembled WGS sequence"/>
</dbReference>
<sequence length="100" mass="10986">MADGTRCTVGAESTDVLHTPHQERSIRTQLPTLQCLNVNLQWLPPVLSFCIQSAYAENPDPLFARLLHGLSSQLAAFRFQGSSGFLRTNLAHSPPCSPPR</sequence>
<gene>
    <name evidence="1" type="ORF">ATANTOWER_031028</name>
</gene>
<protein>
    <submittedName>
        <fullName evidence="1">Uncharacterized protein</fullName>
    </submittedName>
</protein>
<accession>A0ABU7CH75</accession>
<evidence type="ECO:0000313" key="1">
    <source>
        <dbReference type="EMBL" id="MED6260904.1"/>
    </source>
</evidence>